<accession>A0ABV5XT09</accession>
<keyword evidence="2" id="KW-1185">Reference proteome</keyword>
<name>A0ABV5XT09_9NOCA</name>
<gene>
    <name evidence="1" type="ORF">ACFFQ6_38590</name>
</gene>
<reference evidence="1 2" key="1">
    <citation type="submission" date="2024-09" db="EMBL/GenBank/DDBJ databases">
        <authorList>
            <person name="Sun Q."/>
            <person name="Mori K."/>
        </authorList>
    </citation>
    <scope>NUCLEOTIDE SEQUENCE [LARGE SCALE GENOMIC DNA]</scope>
    <source>
        <strain evidence="1 2">JCM 11411</strain>
    </source>
</reference>
<protein>
    <submittedName>
        <fullName evidence="1">Uncharacterized protein</fullName>
    </submittedName>
</protein>
<dbReference type="EMBL" id="JBHMAS010000172">
    <property type="protein sequence ID" value="MFB9785606.1"/>
    <property type="molecule type" value="Genomic_DNA"/>
</dbReference>
<dbReference type="RefSeq" id="WP_378377727.1">
    <property type="nucleotide sequence ID" value="NZ_JBHMAS010000172.1"/>
</dbReference>
<evidence type="ECO:0000313" key="1">
    <source>
        <dbReference type="EMBL" id="MFB9785606.1"/>
    </source>
</evidence>
<organism evidence="1 2">
    <name type="scientific">Rhodococcus baikonurensis</name>
    <dbReference type="NCBI Taxonomy" id="172041"/>
    <lineage>
        <taxon>Bacteria</taxon>
        <taxon>Bacillati</taxon>
        <taxon>Actinomycetota</taxon>
        <taxon>Actinomycetes</taxon>
        <taxon>Mycobacteriales</taxon>
        <taxon>Nocardiaceae</taxon>
        <taxon>Rhodococcus</taxon>
        <taxon>Rhodococcus erythropolis group</taxon>
    </lineage>
</organism>
<feature type="non-terminal residue" evidence="1">
    <location>
        <position position="65"/>
    </location>
</feature>
<sequence>MRKLFFSNNFRRLYDFRRFEGSGTNQPMLTGFTFVEIAGCVGQVLGLGQPRNNICGDQSTHSAEP</sequence>
<comment type="caution">
    <text evidence="1">The sequence shown here is derived from an EMBL/GenBank/DDBJ whole genome shotgun (WGS) entry which is preliminary data.</text>
</comment>
<dbReference type="Proteomes" id="UP001589587">
    <property type="component" value="Unassembled WGS sequence"/>
</dbReference>
<proteinExistence type="predicted"/>
<evidence type="ECO:0000313" key="2">
    <source>
        <dbReference type="Proteomes" id="UP001589587"/>
    </source>
</evidence>